<reference evidence="1" key="1">
    <citation type="journal article" date="2020" name="mSystems">
        <title>Genome- and Community-Level Interaction Insights into Carbon Utilization and Element Cycling Functions of Hydrothermarchaeota in Hydrothermal Sediment.</title>
        <authorList>
            <person name="Zhou Z."/>
            <person name="Liu Y."/>
            <person name="Xu W."/>
            <person name="Pan J."/>
            <person name="Luo Z.H."/>
            <person name="Li M."/>
        </authorList>
    </citation>
    <scope>NUCLEOTIDE SEQUENCE [LARGE SCALE GENOMIC DNA]</scope>
    <source>
        <strain evidence="1">SpSt-1121</strain>
    </source>
</reference>
<proteinExistence type="predicted"/>
<name>A0A7C5XN52_9CREN</name>
<dbReference type="AlphaFoldDB" id="A0A7C5XN52"/>
<dbReference type="Gene3D" id="3.40.50.620">
    <property type="entry name" value="HUPs"/>
    <property type="match status" value="2"/>
</dbReference>
<comment type="caution">
    <text evidence="1">The sequence shown here is derived from an EMBL/GenBank/DDBJ whole genome shotgun (WGS) entry which is preliminary data.</text>
</comment>
<sequence>MYIKEKSPLCSSCKRRYATFRRRTSGERLCRLCLYNSVIKQVRKAIHYYKMIRKNSSILFLIMVNKPLLSIMSLSIYESAVKNFNINNSVLLCFNKYLNCGNIKEIIKSGHYEFIEFEPHFITNDFIEWLKYAEFIAIKIAKESEIEFIVVPLYRDELVIISLLGMLSTSRTIFSEGLPIRNVGDIKITRPFYYVVSDDVLYLTLTSKFMSGIDLNEYKFEERYRFFKHIRNILGNSPELMYSSDKSAELLQSYLMGYSKRCKYCGSYNIDDICEYCKKFKEYIHDMYI</sequence>
<dbReference type="InterPro" id="IPR014729">
    <property type="entry name" value="Rossmann-like_a/b/a_fold"/>
</dbReference>
<protein>
    <submittedName>
        <fullName evidence="1">Uncharacterized protein</fullName>
    </submittedName>
</protein>
<evidence type="ECO:0000313" key="1">
    <source>
        <dbReference type="EMBL" id="HHP82189.1"/>
    </source>
</evidence>
<organism evidence="1">
    <name type="scientific">Ignisphaera aggregans</name>
    <dbReference type="NCBI Taxonomy" id="334771"/>
    <lineage>
        <taxon>Archaea</taxon>
        <taxon>Thermoproteota</taxon>
        <taxon>Thermoprotei</taxon>
        <taxon>Desulfurococcales</taxon>
        <taxon>Desulfurococcaceae</taxon>
        <taxon>Ignisphaera</taxon>
    </lineage>
</organism>
<dbReference type="EMBL" id="DRZI01000255">
    <property type="protein sequence ID" value="HHP82189.1"/>
    <property type="molecule type" value="Genomic_DNA"/>
</dbReference>
<accession>A0A7C5XN52</accession>
<gene>
    <name evidence="1" type="ORF">ENM84_05940</name>
</gene>